<name>A0A0K1LP57_9CAUD</name>
<dbReference type="Proteomes" id="UP000203408">
    <property type="component" value="Segment"/>
</dbReference>
<organism evidence="1 2">
    <name type="scientific">Klebsiella phage Matisse</name>
    <dbReference type="NCBI Taxonomy" id="1675607"/>
    <lineage>
        <taxon>Viruses</taxon>
        <taxon>Duplodnaviria</taxon>
        <taxon>Heunggongvirae</taxon>
        <taxon>Uroviricota</taxon>
        <taxon>Caudoviricetes</taxon>
        <taxon>Pantevenvirales</taxon>
        <taxon>Straboviridae</taxon>
        <taxon>Slopekvirus</taxon>
        <taxon>Slopekvirus matisse</taxon>
    </lineage>
</organism>
<dbReference type="InterPro" id="IPR058010">
    <property type="entry name" value="Y01A"/>
</dbReference>
<accession>A0A0K1LP57</accession>
<gene>
    <name evidence="1" type="ORF">CPT_Matisse23</name>
</gene>
<dbReference type="Pfam" id="PF25693">
    <property type="entry name" value="Phage_Y01A"/>
    <property type="match status" value="1"/>
</dbReference>
<dbReference type="EMBL" id="KT001918">
    <property type="protein sequence ID" value="AKU44327.1"/>
    <property type="molecule type" value="Genomic_DNA"/>
</dbReference>
<proteinExistence type="predicted"/>
<dbReference type="RefSeq" id="YP_009194267.1">
    <property type="nucleotide sequence ID" value="NC_028750.1"/>
</dbReference>
<dbReference type="GeneID" id="26613205"/>
<keyword evidence="2" id="KW-1185">Reference proteome</keyword>
<dbReference type="KEGG" id="vg:26613205"/>
<protein>
    <submittedName>
        <fullName evidence="1">Uncharacterized protein</fullName>
    </submittedName>
</protein>
<sequence>MITKYYIVVSKDKDGFKIPFIKEGELTPLLFLSPDDANEYKNSIIKEYHDKMNPVKQSGLSRFFRKEEVETVTEKKKKDMRWFIEHASIQGVLIKV</sequence>
<evidence type="ECO:0000313" key="1">
    <source>
        <dbReference type="EMBL" id="AKU44327.1"/>
    </source>
</evidence>
<evidence type="ECO:0000313" key="2">
    <source>
        <dbReference type="Proteomes" id="UP000203408"/>
    </source>
</evidence>
<reference evidence="1 2" key="1">
    <citation type="journal article" date="2015" name="Genome Announc.">
        <title>Complete Genome Sequence of Carbapenemase-Producing Klebsiella pneumoniae Myophage Matisse.</title>
        <authorList>
            <person name="Provasek V.E."/>
            <person name="Lessor L.E."/>
            <person name="Cahill J.L."/>
            <person name="Rasche E.S."/>
            <person name="Kuty Everett G.F."/>
        </authorList>
    </citation>
    <scope>NUCLEOTIDE SEQUENCE [LARGE SCALE GENOMIC DNA]</scope>
</reference>